<dbReference type="PROSITE" id="PS50021">
    <property type="entry name" value="CH"/>
    <property type="match status" value="1"/>
</dbReference>
<feature type="coiled-coil region" evidence="7">
    <location>
        <begin position="319"/>
        <end position="436"/>
    </location>
</feature>
<dbReference type="InterPro" id="IPR036872">
    <property type="entry name" value="CH_dom_sf"/>
</dbReference>
<dbReference type="Ensembl" id="ENSMAMT00000058415.1">
    <property type="protein sequence ID" value="ENSMAMP00000038232.1"/>
    <property type="gene ID" value="ENSMAMG00000017421.2"/>
</dbReference>
<evidence type="ECO:0000259" key="8">
    <source>
        <dbReference type="PROSITE" id="PS50021"/>
    </source>
</evidence>
<dbReference type="GO" id="GO:0031122">
    <property type="term" value="P:cytoplasmic microtubule organization"/>
    <property type="evidence" value="ECO:0007669"/>
    <property type="project" value="InterPro"/>
</dbReference>
<comment type="subcellular location">
    <subcellularLocation>
        <location evidence="1">Cytoplasm</location>
        <location evidence="1">Cytoskeleton</location>
    </subcellularLocation>
</comment>
<evidence type="ECO:0000256" key="2">
    <source>
        <dbReference type="ARBA" id="ARBA00006946"/>
    </source>
</evidence>
<reference evidence="9" key="1">
    <citation type="submission" date="2025-08" db="UniProtKB">
        <authorList>
            <consortium name="Ensembl"/>
        </authorList>
    </citation>
    <scope>IDENTIFICATION</scope>
</reference>
<dbReference type="Proteomes" id="UP000261640">
    <property type="component" value="Unplaced"/>
</dbReference>
<proteinExistence type="inferred from homology"/>
<keyword evidence="3" id="KW-0963">Cytoplasm</keyword>
<evidence type="ECO:0000256" key="3">
    <source>
        <dbReference type="ARBA" id="ARBA00022490"/>
    </source>
</evidence>
<evidence type="ECO:0000256" key="6">
    <source>
        <dbReference type="ARBA" id="ARBA00023212"/>
    </source>
</evidence>
<dbReference type="AlphaFoldDB" id="A0A7N8WRG3"/>
<keyword evidence="5 7" id="KW-0175">Coiled coil</keyword>
<evidence type="ECO:0000256" key="1">
    <source>
        <dbReference type="ARBA" id="ARBA00004245"/>
    </source>
</evidence>
<dbReference type="Pfam" id="PF05622">
    <property type="entry name" value="HOOK"/>
    <property type="match status" value="1"/>
</dbReference>
<name>A0A7N8WRG3_9TELE</name>
<dbReference type="PANTHER" id="PTHR18947:SF36">
    <property type="entry name" value="PROTEIN HOOK HOMOLOG 1"/>
    <property type="match status" value="1"/>
</dbReference>
<dbReference type="InterPro" id="IPR043936">
    <property type="entry name" value="HOOK_N"/>
</dbReference>
<protein>
    <submittedName>
        <fullName evidence="9">Hook microtubule-tethering protein 1</fullName>
    </submittedName>
</protein>
<dbReference type="CDD" id="cd22222">
    <property type="entry name" value="HkD_Hook"/>
    <property type="match status" value="1"/>
</dbReference>
<reference evidence="9" key="2">
    <citation type="submission" date="2025-09" db="UniProtKB">
        <authorList>
            <consortium name="Ensembl"/>
        </authorList>
    </citation>
    <scope>IDENTIFICATION</scope>
</reference>
<dbReference type="RefSeq" id="XP_026160748.1">
    <property type="nucleotide sequence ID" value="XM_026304963.2"/>
</dbReference>
<dbReference type="GO" id="GO:0010256">
    <property type="term" value="P:endomembrane system organization"/>
    <property type="evidence" value="ECO:0007669"/>
    <property type="project" value="UniProtKB-ARBA"/>
</dbReference>
<dbReference type="Gene3D" id="1.10.418.10">
    <property type="entry name" value="Calponin-like domain"/>
    <property type="match status" value="1"/>
</dbReference>
<evidence type="ECO:0000256" key="7">
    <source>
        <dbReference type="SAM" id="Coils"/>
    </source>
</evidence>
<organism evidence="9 10">
    <name type="scientific">Mastacembelus armatus</name>
    <name type="common">zig-zag eel</name>
    <dbReference type="NCBI Taxonomy" id="205130"/>
    <lineage>
        <taxon>Eukaryota</taxon>
        <taxon>Metazoa</taxon>
        <taxon>Chordata</taxon>
        <taxon>Craniata</taxon>
        <taxon>Vertebrata</taxon>
        <taxon>Euteleostomi</taxon>
        <taxon>Actinopterygii</taxon>
        <taxon>Neopterygii</taxon>
        <taxon>Teleostei</taxon>
        <taxon>Neoteleostei</taxon>
        <taxon>Acanthomorphata</taxon>
        <taxon>Anabantaria</taxon>
        <taxon>Synbranchiformes</taxon>
        <taxon>Mastacembelidae</taxon>
        <taxon>Mastacembelus</taxon>
    </lineage>
</organism>
<dbReference type="GO" id="GO:0030705">
    <property type="term" value="P:cytoskeleton-dependent intracellular transport"/>
    <property type="evidence" value="ECO:0007669"/>
    <property type="project" value="InterPro"/>
</dbReference>
<dbReference type="CTD" id="51361"/>
<keyword evidence="4" id="KW-0493">Microtubule</keyword>
<comment type="similarity">
    <text evidence="2">Belongs to the hook family.</text>
</comment>
<sequence length="711" mass="82433">MDDNKTALVESLIIWLQTFNTPAPCTTVEELTTGVAISQALHQIDPAWFSDGWLGRIKTDVEENWRLKMNNLKKILQMMLDYYNEVLGQEISDFPLPDVALVAEHSHPVELGRLLQLVLGCAVRCEHKQEYIQIIMTLEESVQHVVMTAIQELMNKETMAPFGAELSGDLEQQLKKALDDLTELLAEKEALVQRCQELDMQVAVLQEERNSLLAENDVLTDRANQLDTFDDPSTPSGRKHSQLQQQLEALQEENFRLEAAKDDYRIHCEELEKQLIEVQHRNDELTSLAEESRALKDELDVLRNCSDRVVMLEASVETYKRKLENLGDLKRQMKLLEENNMTYMHNTVSLEEELRKANAARAQLETYKRQVQELHRKLSEETRRADNLAFEMKKLEEKHETVVKERERIIIERDSLKELNEELRCTQAQQHQLSQAGILPSGSPIHDNLAAELIPAEYREKFIRLQHENKMLRVQQEEYEREKIAALQAQLEEAHKTRSELDTENRLNRERISELQLQVEDLQKALQSQAAKPDDSNLKRKLDAHMVQLNEAQDEIMKKKELLEDLQPDNTQNSLKVDELMAALKKKDDDMRAMEERYKMYLEKARNVIRALDPKLNPANAEIQALRNQLADRDKQIMNLERQCEQARLREYEEKLIVTAWYNKSLNFQKLAIESRLGGRTPGQSFLSQQRQVSNASHQLLSISLPATTSK</sequence>
<dbReference type="GO" id="GO:0005737">
    <property type="term" value="C:cytoplasm"/>
    <property type="evidence" value="ECO:0007669"/>
    <property type="project" value="TreeGrafter"/>
</dbReference>
<dbReference type="GO" id="GO:0005874">
    <property type="term" value="C:microtubule"/>
    <property type="evidence" value="ECO:0007669"/>
    <property type="project" value="UniProtKB-KW"/>
</dbReference>
<evidence type="ECO:0000256" key="4">
    <source>
        <dbReference type="ARBA" id="ARBA00022701"/>
    </source>
</evidence>
<dbReference type="FunFam" id="1.10.287.1490:FF:000091">
    <property type="entry name" value="Uncharacterized protein"/>
    <property type="match status" value="1"/>
</dbReference>
<dbReference type="GO" id="GO:0005813">
    <property type="term" value="C:centrosome"/>
    <property type="evidence" value="ECO:0007669"/>
    <property type="project" value="TreeGrafter"/>
</dbReference>
<feature type="domain" description="Calponin-homology (CH)" evidence="8">
    <location>
        <begin position="6"/>
        <end position="122"/>
    </location>
</feature>
<evidence type="ECO:0000313" key="9">
    <source>
        <dbReference type="Ensembl" id="ENSMAMP00000038232.1"/>
    </source>
</evidence>
<dbReference type="FunFam" id="1.10.418.10:FF:000024">
    <property type="entry name" value="Hook homolog 3 (Drosophila)"/>
    <property type="match status" value="1"/>
</dbReference>
<keyword evidence="10" id="KW-1185">Reference proteome</keyword>
<dbReference type="InterPro" id="IPR001715">
    <property type="entry name" value="CH_dom"/>
</dbReference>
<dbReference type="SUPFAM" id="SSF116907">
    <property type="entry name" value="Hook domain"/>
    <property type="match status" value="1"/>
</dbReference>
<accession>A0A7N8WRG3</accession>
<dbReference type="PANTHER" id="PTHR18947">
    <property type="entry name" value="HOOK PROTEINS"/>
    <property type="match status" value="1"/>
</dbReference>
<keyword evidence="6" id="KW-0206">Cytoskeleton</keyword>
<feature type="coiled-coil region" evidence="7">
    <location>
        <begin position="462"/>
        <end position="655"/>
    </location>
</feature>
<evidence type="ECO:0000256" key="5">
    <source>
        <dbReference type="ARBA" id="ARBA00023054"/>
    </source>
</evidence>
<dbReference type="GO" id="GO:0051959">
    <property type="term" value="F:dynein light intermediate chain binding"/>
    <property type="evidence" value="ECO:0007669"/>
    <property type="project" value="TreeGrafter"/>
</dbReference>
<feature type="coiled-coil region" evidence="7">
    <location>
        <begin position="167"/>
        <end position="288"/>
    </location>
</feature>
<dbReference type="Pfam" id="PF19047">
    <property type="entry name" value="HOOK_N"/>
    <property type="match status" value="1"/>
</dbReference>
<dbReference type="GeneID" id="113129146"/>
<dbReference type="GO" id="GO:0008017">
    <property type="term" value="F:microtubule binding"/>
    <property type="evidence" value="ECO:0007669"/>
    <property type="project" value="InterPro"/>
</dbReference>
<dbReference type="InterPro" id="IPR008636">
    <property type="entry name" value="Hook_C"/>
</dbReference>
<dbReference type="GeneTree" id="ENSGT00940000159251"/>
<evidence type="ECO:0000313" key="10">
    <source>
        <dbReference type="Proteomes" id="UP000261640"/>
    </source>
</evidence>